<dbReference type="GO" id="GO:0003677">
    <property type="term" value="F:DNA binding"/>
    <property type="evidence" value="ECO:0007669"/>
    <property type="project" value="UniProtKB-KW"/>
</dbReference>
<dbReference type="InterPro" id="IPR050987">
    <property type="entry name" value="AtrR-like"/>
</dbReference>
<proteinExistence type="predicted"/>
<keyword evidence="3" id="KW-0238">DNA-binding</keyword>
<dbReference type="PANTHER" id="PTHR46910:SF3">
    <property type="entry name" value="HALOTOLERANCE PROTEIN 9-RELATED"/>
    <property type="match status" value="1"/>
</dbReference>
<dbReference type="InterPro" id="IPR007219">
    <property type="entry name" value="XnlR_reg_dom"/>
</dbReference>
<dbReference type="PANTHER" id="PTHR46910">
    <property type="entry name" value="TRANSCRIPTION FACTOR PDR1"/>
    <property type="match status" value="1"/>
</dbReference>
<evidence type="ECO:0000313" key="8">
    <source>
        <dbReference type="Proteomes" id="UP000663131"/>
    </source>
</evidence>
<dbReference type="KEGG" id="bbrx:BRETT_004464"/>
<dbReference type="EMBL" id="CP063133">
    <property type="protein sequence ID" value="QOU19243.1"/>
    <property type="molecule type" value="Genomic_DNA"/>
</dbReference>
<dbReference type="SMART" id="SM00906">
    <property type="entry name" value="Fungal_trans"/>
    <property type="match status" value="1"/>
</dbReference>
<gene>
    <name evidence="7" type="ORF">BRETT_004464</name>
</gene>
<evidence type="ECO:0000259" key="6">
    <source>
        <dbReference type="SMART" id="SM00906"/>
    </source>
</evidence>
<dbReference type="GO" id="GO:0008270">
    <property type="term" value="F:zinc ion binding"/>
    <property type="evidence" value="ECO:0007669"/>
    <property type="project" value="InterPro"/>
</dbReference>
<evidence type="ECO:0000256" key="3">
    <source>
        <dbReference type="ARBA" id="ARBA00023125"/>
    </source>
</evidence>
<dbReference type="RefSeq" id="XP_041135736.1">
    <property type="nucleotide sequence ID" value="XM_041282960.1"/>
</dbReference>
<evidence type="ECO:0000313" key="7">
    <source>
        <dbReference type="EMBL" id="QOU19243.1"/>
    </source>
</evidence>
<protein>
    <recommendedName>
        <fullName evidence="6">Xylanolytic transcriptional activator regulatory domain-containing protein</fullName>
    </recommendedName>
</protein>
<dbReference type="Proteomes" id="UP000663131">
    <property type="component" value="Chromosome 5"/>
</dbReference>
<organism evidence="7 8">
    <name type="scientific">Dekkera bruxellensis</name>
    <name type="common">Brettanomyces custersii</name>
    <dbReference type="NCBI Taxonomy" id="5007"/>
    <lineage>
        <taxon>Eukaryota</taxon>
        <taxon>Fungi</taxon>
        <taxon>Dikarya</taxon>
        <taxon>Ascomycota</taxon>
        <taxon>Saccharomycotina</taxon>
        <taxon>Pichiomycetes</taxon>
        <taxon>Pichiales</taxon>
        <taxon>Pichiaceae</taxon>
        <taxon>Brettanomyces</taxon>
    </lineage>
</organism>
<evidence type="ECO:0000256" key="1">
    <source>
        <dbReference type="ARBA" id="ARBA00004123"/>
    </source>
</evidence>
<name>A0A871QZW4_DEKBR</name>
<feature type="region of interest" description="Disordered" evidence="5">
    <location>
        <begin position="544"/>
        <end position="564"/>
    </location>
</feature>
<reference evidence="7" key="1">
    <citation type="submission" date="2020-10" db="EMBL/GenBank/DDBJ databases">
        <authorList>
            <person name="Palmer J.M."/>
        </authorList>
    </citation>
    <scope>NUCLEOTIDE SEQUENCE</scope>
    <source>
        <strain evidence="7">UCD 2041</strain>
    </source>
</reference>
<feature type="domain" description="Xylanolytic transcriptional activator regulatory" evidence="6">
    <location>
        <begin position="224"/>
        <end position="294"/>
    </location>
</feature>
<accession>A0A871QZW4</accession>
<dbReference type="OrthoDB" id="3266505at2759"/>
<evidence type="ECO:0000256" key="4">
    <source>
        <dbReference type="ARBA" id="ARBA00023242"/>
    </source>
</evidence>
<reference evidence="7" key="2">
    <citation type="journal article" name="BMC Genomics">
        <title>New genome assemblies reveal patterns of domestication and adaptation across Brettanomyces (Dekkera) species.</title>
        <authorList>
            <person name="Roach M.J."/>
            <person name="Borneman A.R."/>
        </authorList>
    </citation>
    <scope>NUCLEOTIDE SEQUENCE</scope>
    <source>
        <strain evidence="7">UCD 2041</strain>
    </source>
</reference>
<sequence>MKEDITKLQAELVELKSLNSQQNLLRQTADGSTLSTLPTSGVTIGPGYVSGSSDGIVTKLAEMQHPHMNLGVRVAPDTLQSSSEMKDEIDNCGQMLQHLMKSLTLKDALRLIDQCHFYLNDIYFPYDVRLLKLKLQRYYRPVTHFTSFLQEEKTYFKPLVLLTIALGKRYFGESDSMTQSLVSYSLMLISPIVNLKSQSENYLVVSVYTMASFYFRSMNLEDDAIMYSNLALQFAMHINLHRFKRENKLQEEIKSRVMWVSFGTNRTLSAKMGNPFILSAKQITRPLPKIISYDEEGNIIPREDGYSLQDRCPNEEDFQFYIRLTRVAEQICKVIYSQKSPQNLMSNLEDIIQKLISWNSTLPENYRFDKTSSTKDSKKRRLICSLHLNYCFCIHLTTIPVLYSFVEQKKKAQDQVPAINQNLTELITICINAAEMTVNILMDLNKERSLALFGVMDLDYLYSAALAFFMCGDVLSIRTAENKKSLGSCLLLLGEMSGNGNDSAKMKYQRLLDLINTYRKQNPKPKELIEMDPTTESSIVLDDMANTDDPDIANAPGSPPPLGDESRTLENARFMDGSVLETFQGLTNSDLNIWEDGYRNLQQVDSYWDEFQRSLFDGSIL</sequence>
<comment type="subcellular location">
    <subcellularLocation>
        <location evidence="1">Nucleus</location>
    </subcellularLocation>
</comment>
<dbReference type="CDD" id="cd12148">
    <property type="entry name" value="fungal_TF_MHR"/>
    <property type="match status" value="1"/>
</dbReference>
<dbReference type="GO" id="GO:0005634">
    <property type="term" value="C:nucleus"/>
    <property type="evidence" value="ECO:0007669"/>
    <property type="project" value="UniProtKB-SubCell"/>
</dbReference>
<keyword evidence="4" id="KW-0539">Nucleus</keyword>
<dbReference type="GeneID" id="64576387"/>
<dbReference type="Pfam" id="PF04082">
    <property type="entry name" value="Fungal_trans"/>
    <property type="match status" value="1"/>
</dbReference>
<dbReference type="GO" id="GO:0003700">
    <property type="term" value="F:DNA-binding transcription factor activity"/>
    <property type="evidence" value="ECO:0007669"/>
    <property type="project" value="InterPro"/>
</dbReference>
<evidence type="ECO:0000256" key="2">
    <source>
        <dbReference type="ARBA" id="ARBA00022723"/>
    </source>
</evidence>
<evidence type="ECO:0000256" key="5">
    <source>
        <dbReference type="SAM" id="MobiDB-lite"/>
    </source>
</evidence>
<dbReference type="AlphaFoldDB" id="A0A871QZW4"/>
<keyword evidence="2" id="KW-0479">Metal-binding</keyword>
<dbReference type="GO" id="GO:0006351">
    <property type="term" value="P:DNA-templated transcription"/>
    <property type="evidence" value="ECO:0007669"/>
    <property type="project" value="InterPro"/>
</dbReference>